<evidence type="ECO:0000256" key="4">
    <source>
        <dbReference type="PROSITE-ProRule" id="PRU00335"/>
    </source>
</evidence>
<dbReference type="PANTHER" id="PTHR30055">
    <property type="entry name" value="HTH-TYPE TRANSCRIPTIONAL REGULATOR RUTR"/>
    <property type="match status" value="1"/>
</dbReference>
<dbReference type="Proteomes" id="UP000650628">
    <property type="component" value="Unassembled WGS sequence"/>
</dbReference>
<proteinExistence type="predicted"/>
<sequence>MGVVEAWSRYAVPTAPPDSLPQPTKRIRGSATLHPRIWLLNRPAGTVTAMRRDELLDAAECLLEDQGSQGLTLAAVAERAGVSKGGLLYHFSGKEALIKAMIERLIGEFDAMIEAQHESTYTRAYLKATFEAIETGRLRRWAVVTGAAGDPALLAPLREAMARWHRHGLDDEPHPQTSQIVRLACEGVWEVATHCPAIVDYGAVRQGLLALL</sequence>
<evidence type="ECO:0000313" key="6">
    <source>
        <dbReference type="EMBL" id="GII31735.1"/>
    </source>
</evidence>
<evidence type="ECO:0000259" key="5">
    <source>
        <dbReference type="PROSITE" id="PS50977"/>
    </source>
</evidence>
<dbReference type="GO" id="GO:0000976">
    <property type="term" value="F:transcription cis-regulatory region binding"/>
    <property type="evidence" value="ECO:0007669"/>
    <property type="project" value="TreeGrafter"/>
</dbReference>
<dbReference type="EMBL" id="BOOO01000030">
    <property type="protein sequence ID" value="GII31735.1"/>
    <property type="molecule type" value="Genomic_DNA"/>
</dbReference>
<organism evidence="6 7">
    <name type="scientific">Planotetraspora mira</name>
    <dbReference type="NCBI Taxonomy" id="58121"/>
    <lineage>
        <taxon>Bacteria</taxon>
        <taxon>Bacillati</taxon>
        <taxon>Actinomycetota</taxon>
        <taxon>Actinomycetes</taxon>
        <taxon>Streptosporangiales</taxon>
        <taxon>Streptosporangiaceae</taxon>
        <taxon>Planotetraspora</taxon>
    </lineage>
</organism>
<dbReference type="PRINTS" id="PR00455">
    <property type="entry name" value="HTHTETR"/>
</dbReference>
<keyword evidence="7" id="KW-1185">Reference proteome</keyword>
<dbReference type="InterPro" id="IPR009057">
    <property type="entry name" value="Homeodomain-like_sf"/>
</dbReference>
<evidence type="ECO:0000256" key="1">
    <source>
        <dbReference type="ARBA" id="ARBA00023015"/>
    </source>
</evidence>
<dbReference type="InterPro" id="IPR050109">
    <property type="entry name" value="HTH-type_TetR-like_transc_reg"/>
</dbReference>
<dbReference type="Pfam" id="PF17937">
    <property type="entry name" value="TetR_C_28"/>
    <property type="match status" value="1"/>
</dbReference>
<protein>
    <recommendedName>
        <fullName evidence="5">HTH tetR-type domain-containing protein</fullName>
    </recommendedName>
</protein>
<keyword evidence="3" id="KW-0804">Transcription</keyword>
<evidence type="ECO:0000313" key="7">
    <source>
        <dbReference type="Proteomes" id="UP000650628"/>
    </source>
</evidence>
<dbReference type="AlphaFoldDB" id="A0A8J3TRI9"/>
<evidence type="ECO:0000256" key="2">
    <source>
        <dbReference type="ARBA" id="ARBA00023125"/>
    </source>
</evidence>
<dbReference type="Pfam" id="PF00440">
    <property type="entry name" value="TetR_N"/>
    <property type="match status" value="1"/>
</dbReference>
<evidence type="ECO:0000256" key="3">
    <source>
        <dbReference type="ARBA" id="ARBA00023163"/>
    </source>
</evidence>
<dbReference type="GO" id="GO:0003700">
    <property type="term" value="F:DNA-binding transcription factor activity"/>
    <property type="evidence" value="ECO:0007669"/>
    <property type="project" value="TreeGrafter"/>
</dbReference>
<feature type="DNA-binding region" description="H-T-H motif" evidence="4">
    <location>
        <begin position="72"/>
        <end position="91"/>
    </location>
</feature>
<gene>
    <name evidence="6" type="ORF">Pmi06nite_51770</name>
</gene>
<dbReference type="SUPFAM" id="SSF46689">
    <property type="entry name" value="Homeodomain-like"/>
    <property type="match status" value="1"/>
</dbReference>
<keyword evidence="1" id="KW-0805">Transcription regulation</keyword>
<dbReference type="PANTHER" id="PTHR30055:SF234">
    <property type="entry name" value="HTH-TYPE TRANSCRIPTIONAL REGULATOR BETI"/>
    <property type="match status" value="1"/>
</dbReference>
<dbReference type="InterPro" id="IPR001647">
    <property type="entry name" value="HTH_TetR"/>
</dbReference>
<reference evidence="6 7" key="1">
    <citation type="submission" date="2021-01" db="EMBL/GenBank/DDBJ databases">
        <title>Whole genome shotgun sequence of Planotetraspora mira NBRC 15435.</title>
        <authorList>
            <person name="Komaki H."/>
            <person name="Tamura T."/>
        </authorList>
    </citation>
    <scope>NUCLEOTIDE SEQUENCE [LARGE SCALE GENOMIC DNA]</scope>
    <source>
        <strain evidence="6 7">NBRC 15435</strain>
    </source>
</reference>
<dbReference type="PROSITE" id="PS50977">
    <property type="entry name" value="HTH_TETR_2"/>
    <property type="match status" value="1"/>
</dbReference>
<accession>A0A8J3TRI9</accession>
<dbReference type="InterPro" id="IPR041479">
    <property type="entry name" value="TetR_CgmR_C"/>
</dbReference>
<comment type="caution">
    <text evidence="6">The sequence shown here is derived from an EMBL/GenBank/DDBJ whole genome shotgun (WGS) entry which is preliminary data.</text>
</comment>
<keyword evidence="2 4" id="KW-0238">DNA-binding</keyword>
<dbReference type="Gene3D" id="1.10.357.10">
    <property type="entry name" value="Tetracycline Repressor, domain 2"/>
    <property type="match status" value="1"/>
</dbReference>
<feature type="domain" description="HTH tetR-type" evidence="5">
    <location>
        <begin position="49"/>
        <end position="109"/>
    </location>
</feature>
<name>A0A8J3TRI9_9ACTN</name>